<protein>
    <submittedName>
        <fullName evidence="2">Uncharacterized protein</fullName>
    </submittedName>
</protein>
<organism evidence="2">
    <name type="scientific">marine metagenome</name>
    <dbReference type="NCBI Taxonomy" id="408172"/>
    <lineage>
        <taxon>unclassified sequences</taxon>
        <taxon>metagenomes</taxon>
        <taxon>ecological metagenomes</taxon>
    </lineage>
</organism>
<dbReference type="EMBL" id="UINC01075930">
    <property type="protein sequence ID" value="SVC14599.1"/>
    <property type="molecule type" value="Genomic_DNA"/>
</dbReference>
<accession>A0A382JS73</accession>
<evidence type="ECO:0000256" key="1">
    <source>
        <dbReference type="SAM" id="MobiDB-lite"/>
    </source>
</evidence>
<evidence type="ECO:0000313" key="2">
    <source>
        <dbReference type="EMBL" id="SVC14599.1"/>
    </source>
</evidence>
<dbReference type="AlphaFoldDB" id="A0A382JS73"/>
<sequence length="79" mass="8676">MAMARAHRAVLLGPEVWQLGTLALIVAGLGRGQGPRHTPRQGTPESPSADQLAIASPMSWHVQSHLHPRHLVRGWRHAR</sequence>
<gene>
    <name evidence="2" type="ORF">METZ01_LOCUS267453</name>
</gene>
<feature type="compositionally biased region" description="Polar residues" evidence="1">
    <location>
        <begin position="40"/>
        <end position="49"/>
    </location>
</feature>
<proteinExistence type="predicted"/>
<name>A0A382JS73_9ZZZZ</name>
<feature type="region of interest" description="Disordered" evidence="1">
    <location>
        <begin position="30"/>
        <end position="51"/>
    </location>
</feature>
<reference evidence="2" key="1">
    <citation type="submission" date="2018-05" db="EMBL/GenBank/DDBJ databases">
        <authorList>
            <person name="Lanie J.A."/>
            <person name="Ng W.-L."/>
            <person name="Kazmierczak K.M."/>
            <person name="Andrzejewski T.M."/>
            <person name="Davidsen T.M."/>
            <person name="Wayne K.J."/>
            <person name="Tettelin H."/>
            <person name="Glass J.I."/>
            <person name="Rusch D."/>
            <person name="Podicherti R."/>
            <person name="Tsui H.-C.T."/>
            <person name="Winkler M.E."/>
        </authorList>
    </citation>
    <scope>NUCLEOTIDE SEQUENCE</scope>
</reference>